<dbReference type="SUPFAM" id="SSF46458">
    <property type="entry name" value="Globin-like"/>
    <property type="match status" value="1"/>
</dbReference>
<evidence type="ECO:0000256" key="10">
    <source>
        <dbReference type="ARBA" id="ARBA00048649"/>
    </source>
</evidence>
<evidence type="ECO:0000256" key="3">
    <source>
        <dbReference type="ARBA" id="ARBA00022575"/>
    </source>
</evidence>
<comment type="catalytic activity">
    <reaction evidence="10">
        <text>2 nitric oxide + NADH + 2 O2 = 2 nitrate + NAD(+) + H(+)</text>
        <dbReference type="Rhea" id="RHEA:19469"/>
        <dbReference type="ChEBI" id="CHEBI:15378"/>
        <dbReference type="ChEBI" id="CHEBI:15379"/>
        <dbReference type="ChEBI" id="CHEBI:16480"/>
        <dbReference type="ChEBI" id="CHEBI:17632"/>
        <dbReference type="ChEBI" id="CHEBI:57540"/>
        <dbReference type="ChEBI" id="CHEBI:57945"/>
        <dbReference type="EC" id="1.14.12.17"/>
    </reaction>
</comment>
<evidence type="ECO:0000256" key="1">
    <source>
        <dbReference type="ARBA" id="ARBA00006401"/>
    </source>
</evidence>
<feature type="domain" description="FAD-binding FR-type" evidence="14">
    <location>
        <begin position="152"/>
        <end position="262"/>
    </location>
</feature>
<name>A0ABQ5XKK7_9GAMM</name>
<dbReference type="InterPro" id="IPR039261">
    <property type="entry name" value="FNR_nucleotide-bd"/>
</dbReference>
<dbReference type="InterPro" id="IPR017927">
    <property type="entry name" value="FAD-bd_FR_type"/>
</dbReference>
<protein>
    <recommendedName>
        <fullName evidence="2">nitric oxide dioxygenase</fullName>
        <ecNumber evidence="2">1.14.12.17</ecNumber>
    </recommendedName>
</protein>
<reference evidence="16" key="1">
    <citation type="journal article" date="2019" name="Int. J. Syst. Evol. Microbiol.">
        <title>The Global Catalogue of Microorganisms (GCM) 10K type strain sequencing project: providing services to taxonomists for standard genome sequencing and annotation.</title>
        <authorList>
            <consortium name="The Broad Institute Genomics Platform"/>
            <consortium name="The Broad Institute Genome Sequencing Center for Infectious Disease"/>
            <person name="Wu L."/>
            <person name="Ma J."/>
        </authorList>
    </citation>
    <scope>NUCLEOTIDE SEQUENCE [LARGE SCALE GENOMIC DNA]</scope>
    <source>
        <strain evidence="16">NBRC 111980</strain>
    </source>
</reference>
<comment type="catalytic activity">
    <reaction evidence="11">
        <text>2 nitric oxide + NADPH + 2 O2 = 2 nitrate + NADP(+) + H(+)</text>
        <dbReference type="Rhea" id="RHEA:19465"/>
        <dbReference type="ChEBI" id="CHEBI:15378"/>
        <dbReference type="ChEBI" id="CHEBI:15379"/>
        <dbReference type="ChEBI" id="CHEBI:16480"/>
        <dbReference type="ChEBI" id="CHEBI:17632"/>
        <dbReference type="ChEBI" id="CHEBI:57783"/>
        <dbReference type="ChEBI" id="CHEBI:58349"/>
        <dbReference type="EC" id="1.14.12.17"/>
    </reaction>
</comment>
<keyword evidence="12" id="KW-0813">Transport</keyword>
<evidence type="ECO:0000256" key="2">
    <source>
        <dbReference type="ARBA" id="ARBA00012229"/>
    </source>
</evidence>
<dbReference type="Proteomes" id="UP001156670">
    <property type="component" value="Unassembled WGS sequence"/>
</dbReference>
<accession>A0ABQ5XKK7</accession>
<evidence type="ECO:0000256" key="8">
    <source>
        <dbReference type="ARBA" id="ARBA00023027"/>
    </source>
</evidence>
<evidence type="ECO:0000256" key="5">
    <source>
        <dbReference type="ARBA" id="ARBA00022621"/>
    </source>
</evidence>
<dbReference type="CDD" id="cd14779">
    <property type="entry name" value="FHP_Ae-globin-like"/>
    <property type="match status" value="1"/>
</dbReference>
<dbReference type="InterPro" id="IPR009050">
    <property type="entry name" value="Globin-like_sf"/>
</dbReference>
<dbReference type="Gene3D" id="2.40.30.10">
    <property type="entry name" value="Translation factors"/>
    <property type="match status" value="1"/>
</dbReference>
<dbReference type="CDD" id="cd06184">
    <property type="entry name" value="flavohem_like_fad_nad_binding"/>
    <property type="match status" value="1"/>
</dbReference>
<dbReference type="EMBL" id="BSOB01000005">
    <property type="protein sequence ID" value="GLQ91734.1"/>
    <property type="molecule type" value="Genomic_DNA"/>
</dbReference>
<dbReference type="PROSITE" id="PS51384">
    <property type="entry name" value="FAD_FR"/>
    <property type="match status" value="1"/>
</dbReference>
<dbReference type="Pfam" id="PF00175">
    <property type="entry name" value="NAD_binding_1"/>
    <property type="match status" value="1"/>
</dbReference>
<keyword evidence="8" id="KW-0520">NAD</keyword>
<evidence type="ECO:0000256" key="11">
    <source>
        <dbReference type="ARBA" id="ARBA00049433"/>
    </source>
</evidence>
<keyword evidence="4 12" id="KW-0349">Heme</keyword>
<dbReference type="InterPro" id="IPR012292">
    <property type="entry name" value="Globin/Proto"/>
</dbReference>
<evidence type="ECO:0000256" key="7">
    <source>
        <dbReference type="ARBA" id="ARBA00023004"/>
    </source>
</evidence>
<keyword evidence="3" id="KW-0216">Detoxification</keyword>
<dbReference type="PANTHER" id="PTHR43396">
    <property type="entry name" value="FLAVOHEMOPROTEIN"/>
    <property type="match status" value="1"/>
</dbReference>
<dbReference type="PANTHER" id="PTHR43396:SF3">
    <property type="entry name" value="FLAVOHEMOPROTEIN"/>
    <property type="match status" value="1"/>
</dbReference>
<dbReference type="Gene3D" id="3.40.50.80">
    <property type="entry name" value="Nucleotide-binding domain of ferredoxin-NADP reductase (FNR) module"/>
    <property type="match status" value="1"/>
</dbReference>
<dbReference type="InterPro" id="IPR000971">
    <property type="entry name" value="Globin"/>
</dbReference>
<keyword evidence="7" id="KW-0408">Iron</keyword>
<evidence type="ECO:0000259" key="13">
    <source>
        <dbReference type="PROSITE" id="PS01033"/>
    </source>
</evidence>
<comment type="caution">
    <text evidence="15">The sequence shown here is derived from an EMBL/GenBank/DDBJ whole genome shotgun (WGS) entry which is preliminary data.</text>
</comment>
<evidence type="ECO:0000256" key="6">
    <source>
        <dbReference type="ARBA" id="ARBA00022723"/>
    </source>
</evidence>
<dbReference type="NCBIfam" id="NF009805">
    <property type="entry name" value="PRK13289.1"/>
    <property type="match status" value="1"/>
</dbReference>
<gene>
    <name evidence="15" type="primary">fhp</name>
    <name evidence="15" type="ORF">GCM10007901_06840</name>
</gene>
<evidence type="ECO:0000256" key="12">
    <source>
        <dbReference type="RuleBase" id="RU000356"/>
    </source>
</evidence>
<keyword evidence="5 12" id="KW-0561">Oxygen transport</keyword>
<dbReference type="SUPFAM" id="SSF52343">
    <property type="entry name" value="Ferredoxin reductase-like, C-terminal NADP-linked domain"/>
    <property type="match status" value="1"/>
</dbReference>
<dbReference type="Gene3D" id="1.10.490.10">
    <property type="entry name" value="Globins"/>
    <property type="match status" value="1"/>
</dbReference>
<dbReference type="InterPro" id="IPR001433">
    <property type="entry name" value="OxRdtase_FAD/NAD-bd"/>
</dbReference>
<keyword evidence="6" id="KW-0479">Metal-binding</keyword>
<dbReference type="RefSeq" id="WP_284319482.1">
    <property type="nucleotide sequence ID" value="NZ_BSOB01000005.1"/>
</dbReference>
<dbReference type="SUPFAM" id="SSF63380">
    <property type="entry name" value="Riboflavin synthase domain-like"/>
    <property type="match status" value="1"/>
</dbReference>
<dbReference type="PROSITE" id="PS01033">
    <property type="entry name" value="GLOBIN"/>
    <property type="match status" value="1"/>
</dbReference>
<evidence type="ECO:0000256" key="4">
    <source>
        <dbReference type="ARBA" id="ARBA00022617"/>
    </source>
</evidence>
<dbReference type="Pfam" id="PF00042">
    <property type="entry name" value="Globin"/>
    <property type="match status" value="1"/>
</dbReference>
<evidence type="ECO:0000313" key="15">
    <source>
        <dbReference type="EMBL" id="GLQ91734.1"/>
    </source>
</evidence>
<sequence>MLTQAQRDIVKSCVPALKAHGLTLTKNFYGRMFKANPELKHLFNMSHQATGEQQQALALAVLGYAENIDDTSVLAPVIRVITAKHVSMGIRAEHYPIVGRHLLAAIAEVMGDAATAEVLEAWGAAYAQLADILIEAEQALFTHAATTKGGWSGWRPFRVIKVVRESSEIASFYLKPTDDGLLPPFEPGQFVSVRTVDETGMTRIRQYSLSDAPHQDYLRLTVKRQDGSEDAPAGIVSTAFHIDVNEGDLIELSFPQGHFVVDQEKDTPLVLLSGGVGITPMLGILGHIAKEQPGRSIHFAHAARNRDVQAMNDWLRAMAARHDKLDVEIYYEEVGTADVVGRHYDKQGRIDAGQIAAQNHLADADYYICGPRGFMSAQIDSLKRVGIPDSRIHAEFFGASFG</sequence>
<organism evidence="15 16">
    <name type="scientific">Dyella acidisoli</name>
    <dbReference type="NCBI Taxonomy" id="1867834"/>
    <lineage>
        <taxon>Bacteria</taxon>
        <taxon>Pseudomonadati</taxon>
        <taxon>Pseudomonadota</taxon>
        <taxon>Gammaproteobacteria</taxon>
        <taxon>Lysobacterales</taxon>
        <taxon>Rhodanobacteraceae</taxon>
        <taxon>Dyella</taxon>
    </lineage>
</organism>
<feature type="domain" description="Globin" evidence="13">
    <location>
        <begin position="1"/>
        <end position="138"/>
    </location>
</feature>
<comment type="similarity">
    <text evidence="12">Belongs to the globin family.</text>
</comment>
<dbReference type="InterPro" id="IPR017938">
    <property type="entry name" value="Riboflavin_synthase-like_b-brl"/>
</dbReference>
<comment type="similarity">
    <text evidence="1">In the C-terminal section; belongs to the flavoprotein pyridine nucleotide cytochrome reductase family.</text>
</comment>
<evidence type="ECO:0000256" key="9">
    <source>
        <dbReference type="ARBA" id="ARBA00025094"/>
    </source>
</evidence>
<comment type="function">
    <text evidence="9">Is involved in NO detoxification in an aerobic process, termed nitric oxide dioxygenase (NOD) reaction that utilizes O(2) and NAD(P)H to convert NO to nitrate, which protects the bacterium from various noxious nitrogen compounds. Therefore, plays a central role in the inducible response to nitrosative stress.</text>
</comment>
<dbReference type="EC" id="1.14.12.17" evidence="2"/>
<proteinExistence type="inferred from homology"/>
<keyword evidence="16" id="KW-1185">Reference proteome</keyword>
<evidence type="ECO:0000313" key="16">
    <source>
        <dbReference type="Proteomes" id="UP001156670"/>
    </source>
</evidence>
<evidence type="ECO:0000259" key="14">
    <source>
        <dbReference type="PROSITE" id="PS51384"/>
    </source>
</evidence>
<dbReference type="PRINTS" id="PR00410">
    <property type="entry name" value="PHEHYDRXLASE"/>
</dbReference>